<dbReference type="EMBL" id="JAUCDY010000001">
    <property type="protein sequence ID" value="MDM7856679.1"/>
    <property type="molecule type" value="Genomic_DNA"/>
</dbReference>
<evidence type="ECO:0000313" key="4">
    <source>
        <dbReference type="Proteomes" id="UP001241056"/>
    </source>
</evidence>
<proteinExistence type="predicted"/>
<evidence type="ECO:0000256" key="1">
    <source>
        <dbReference type="SAM" id="MobiDB-lite"/>
    </source>
</evidence>
<keyword evidence="2" id="KW-0732">Signal</keyword>
<feature type="signal peptide" evidence="2">
    <location>
        <begin position="1"/>
        <end position="19"/>
    </location>
</feature>
<comment type="caution">
    <text evidence="3">The sequence shown here is derived from an EMBL/GenBank/DDBJ whole genome shotgun (WGS) entry which is preliminary data.</text>
</comment>
<name>A0ABT7SMD6_9GAMM</name>
<accession>A0ABT7SMD6</accession>
<feature type="chain" id="PRO_5046509028" description="Curli production assembly/transport component CsgG" evidence="2">
    <location>
        <begin position="20"/>
        <end position="429"/>
    </location>
</feature>
<sequence length="429" mass="45647">MKKTLLAALIAFSAQAAHAEDFDLTDLVPARADSNIAAAQANVTITDNLVIAENDKDGVQVAHYSLIEDDEDGVRMIQVGSGTGILSIGTASYQTYDNLNATLLSKRAAYNRAFLVSKKQLVENMQGSELRCDTLADSTLSGIDSGTESLANIKEESKQACLESVQGSLAGYVTFDVLDNTDDKTVRVSLISTPKTRAQIRGNAGATALTSDPNALFKQVVADVKSGVLPPVGAKVITHAETGEVIVLGYGSAIKRQNSNANIQRKLGDQAKKQSQTLARSALISTLQGSEVYWKGAFDEKQAEFTQQFEYEDPALEDPQQANKLGEERTSFVNQFSASDAYYDVSQGQVPAGVNTRSFNSDDGYWSYSIAVYAPSLEATAKQAARETSRGQSGASQGNTKRINTLGGQNQQSSNPKGASGAVSNSGDL</sequence>
<feature type="compositionally biased region" description="Polar residues" evidence="1">
    <location>
        <begin position="390"/>
        <end position="429"/>
    </location>
</feature>
<reference evidence="3 4" key="1">
    <citation type="submission" date="2023-06" db="EMBL/GenBank/DDBJ databases">
        <title>Thiopseudomonas sp. CY1220 draft genome sequence.</title>
        <authorList>
            <person name="Zhao G."/>
            <person name="An M."/>
        </authorList>
    </citation>
    <scope>NUCLEOTIDE SEQUENCE [LARGE SCALE GENOMIC DNA]</scope>
    <source>
        <strain evidence="3 4">CY1220</strain>
    </source>
</reference>
<gene>
    <name evidence="3" type="ORF">QEZ41_00040</name>
</gene>
<dbReference type="RefSeq" id="WP_289409227.1">
    <property type="nucleotide sequence ID" value="NZ_JAUCDY010000001.1"/>
</dbReference>
<evidence type="ECO:0008006" key="5">
    <source>
        <dbReference type="Google" id="ProtNLM"/>
    </source>
</evidence>
<protein>
    <recommendedName>
        <fullName evidence="5">Curli production assembly/transport component CsgG</fullName>
    </recommendedName>
</protein>
<evidence type="ECO:0000256" key="2">
    <source>
        <dbReference type="SAM" id="SignalP"/>
    </source>
</evidence>
<dbReference type="Proteomes" id="UP001241056">
    <property type="component" value="Unassembled WGS sequence"/>
</dbReference>
<keyword evidence="4" id="KW-1185">Reference proteome</keyword>
<feature type="region of interest" description="Disordered" evidence="1">
    <location>
        <begin position="380"/>
        <end position="429"/>
    </location>
</feature>
<evidence type="ECO:0000313" key="3">
    <source>
        <dbReference type="EMBL" id="MDM7856679.1"/>
    </source>
</evidence>
<organism evidence="3 4">
    <name type="scientific">Thiopseudomonas acetoxidans</name>
    <dbReference type="NCBI Taxonomy" id="3041622"/>
    <lineage>
        <taxon>Bacteria</taxon>
        <taxon>Pseudomonadati</taxon>
        <taxon>Pseudomonadota</taxon>
        <taxon>Gammaproteobacteria</taxon>
        <taxon>Pseudomonadales</taxon>
        <taxon>Pseudomonadaceae</taxon>
        <taxon>Thiopseudomonas</taxon>
    </lineage>
</organism>